<dbReference type="InterPro" id="IPR013786">
    <property type="entry name" value="AcylCoA_DH/ox_N"/>
</dbReference>
<sequence length="399" mass="42305">MSSLPEPAHVIADDTEALKVAAALAEEFRTGAAERDAQRRLPRAELDRLSASGLLAITVPAGHGGADVSAVTLAEVFRLLAAADASLAQIPQSHFSYVNVLRRQGTEGQRAFFFGEVLAGKRFGNAQSEAGTKHLQDIRTRLAPAADGSYTLTGVKHYSTGALFADWIPVLARVENDDLHVAYVPRDAPGLTVVDDWEGMGQRTTASGTVRLAAVPVPADRVVPHHLTFRGPQLHGAAAQSLHAAIDAGIASGALAEAVAFVRTKSRPWFESGFETAAEDPLLIQRFGELALQVRGAEALLSAAARAVDTARGHLDDDTTAEASIAVAAAKVAAADAAVETGSSLFEVAGTRSALDALCLHRHWRDARTHTLHDPARWKVQHIGRYVLNGTKPPRHGLL</sequence>
<dbReference type="KEGG" id="src:M271_11540"/>
<dbReference type="SUPFAM" id="SSF56645">
    <property type="entry name" value="Acyl-CoA dehydrogenase NM domain-like"/>
    <property type="match status" value="1"/>
</dbReference>
<dbReference type="AlphaFoldDB" id="A0A0A0N4X1"/>
<dbReference type="InterPro" id="IPR046373">
    <property type="entry name" value="Acyl-CoA_Oxase/DH_mid-dom_sf"/>
</dbReference>
<dbReference type="STRING" id="1343740.M271_11540"/>
<dbReference type="Gene3D" id="2.40.110.10">
    <property type="entry name" value="Butyryl-CoA Dehydrogenase, subunit A, domain 2"/>
    <property type="match status" value="1"/>
</dbReference>
<dbReference type="GO" id="GO:0033539">
    <property type="term" value="P:fatty acid beta-oxidation using acyl-CoA dehydrogenase"/>
    <property type="evidence" value="ECO:0007669"/>
    <property type="project" value="TreeGrafter"/>
</dbReference>
<dbReference type="InterPro" id="IPR023922">
    <property type="entry name" value="S04_starv_induced_SfnB"/>
</dbReference>
<feature type="domain" description="Acyl-CoA dehydrogenase C-terminal" evidence="6">
    <location>
        <begin position="242"/>
        <end position="374"/>
    </location>
</feature>
<reference evidence="7 8" key="1">
    <citation type="journal article" date="2018" name="J. Biol. Chem.">
        <title>Discovery of the actinoplanic acid pathway in Streptomyces rapamycinicus reveals a genetically conserved synergism with rapamycin.</title>
        <authorList>
            <person name="Mrak P."/>
            <person name="Krastel P."/>
            <person name="Pivk Lukancic P."/>
            <person name="Tao J."/>
            <person name="Pistorius D."/>
            <person name="Moore C.M."/>
        </authorList>
    </citation>
    <scope>NUCLEOTIDE SEQUENCE [LARGE SCALE GENOMIC DNA]</scope>
    <source>
        <strain evidence="7 8">NRRL 5491</strain>
    </source>
</reference>
<dbReference type="GO" id="GO:0016712">
    <property type="term" value="F:oxidoreductase activity, acting on paired donors, with incorporation or reduction of molecular oxygen, reduced flavin or flavoprotein as one donor, and incorporation of one atom of oxygen"/>
    <property type="evidence" value="ECO:0007669"/>
    <property type="project" value="TreeGrafter"/>
</dbReference>
<dbReference type="Gene3D" id="1.10.540.10">
    <property type="entry name" value="Acyl-CoA dehydrogenase/oxidase, N-terminal domain"/>
    <property type="match status" value="1"/>
</dbReference>
<proteinExistence type="inferred from homology"/>
<evidence type="ECO:0000256" key="2">
    <source>
        <dbReference type="ARBA" id="ARBA00023002"/>
    </source>
</evidence>
<dbReference type="EMBL" id="QYCY01000002">
    <property type="protein sequence ID" value="RLV73959.1"/>
    <property type="molecule type" value="Genomic_DNA"/>
</dbReference>
<evidence type="ECO:0000256" key="3">
    <source>
        <dbReference type="ARBA" id="ARBA00049661"/>
    </source>
</evidence>
<dbReference type="InterPro" id="IPR009100">
    <property type="entry name" value="AcylCoA_DH/oxidase_NM_dom_sf"/>
</dbReference>
<organism evidence="7 8">
    <name type="scientific">Streptomyces rapamycinicus (strain ATCC 29253 / DSM 41530 / NRRL 5491 / AYB-994)</name>
    <name type="common">Streptomyces hygroscopicus (strain ATCC 29253)</name>
    <dbReference type="NCBI Taxonomy" id="1343740"/>
    <lineage>
        <taxon>Bacteria</taxon>
        <taxon>Bacillati</taxon>
        <taxon>Actinomycetota</taxon>
        <taxon>Actinomycetes</taxon>
        <taxon>Kitasatosporales</taxon>
        <taxon>Streptomycetaceae</taxon>
        <taxon>Streptomyces</taxon>
        <taxon>Streptomyces violaceusniger group</taxon>
    </lineage>
</organism>
<dbReference type="GO" id="GO:0005737">
    <property type="term" value="C:cytoplasm"/>
    <property type="evidence" value="ECO:0007669"/>
    <property type="project" value="TreeGrafter"/>
</dbReference>
<dbReference type="InterPro" id="IPR037069">
    <property type="entry name" value="AcylCoA_DH/ox_N_sf"/>
</dbReference>
<evidence type="ECO:0000259" key="5">
    <source>
        <dbReference type="Pfam" id="PF02771"/>
    </source>
</evidence>
<dbReference type="Pfam" id="PF02771">
    <property type="entry name" value="Acyl-CoA_dh_N"/>
    <property type="match status" value="1"/>
</dbReference>
<dbReference type="Proteomes" id="UP000281594">
    <property type="component" value="Unassembled WGS sequence"/>
</dbReference>
<dbReference type="InterPro" id="IPR050741">
    <property type="entry name" value="Acyl-CoA_dehydrogenase"/>
</dbReference>
<dbReference type="PANTHER" id="PTHR48083">
    <property type="entry name" value="MEDIUM-CHAIN SPECIFIC ACYL-COA DEHYDROGENASE, MITOCHONDRIAL-RELATED"/>
    <property type="match status" value="1"/>
</dbReference>
<name>A0A0A0N4X1_STRRN</name>
<dbReference type="Pfam" id="PF08028">
    <property type="entry name" value="Acyl-CoA_dh_2"/>
    <property type="match status" value="1"/>
</dbReference>
<dbReference type="NCBIfam" id="TIGR04022">
    <property type="entry name" value="sulfur_SfnB"/>
    <property type="match status" value="1"/>
</dbReference>
<dbReference type="Pfam" id="PF02770">
    <property type="entry name" value="Acyl-CoA_dh_M"/>
    <property type="match status" value="1"/>
</dbReference>
<dbReference type="InterPro" id="IPR036250">
    <property type="entry name" value="AcylCo_DH-like_C"/>
</dbReference>
<accession>A0A0A0N4X1</accession>
<evidence type="ECO:0000256" key="1">
    <source>
        <dbReference type="ARBA" id="ARBA00022630"/>
    </source>
</evidence>
<feature type="domain" description="Acyl-CoA dehydrogenase/oxidase N-terminal" evidence="5">
    <location>
        <begin position="20"/>
        <end position="120"/>
    </location>
</feature>
<dbReference type="GO" id="GO:0003995">
    <property type="term" value="F:acyl-CoA dehydrogenase activity"/>
    <property type="evidence" value="ECO:0007669"/>
    <property type="project" value="TreeGrafter"/>
</dbReference>
<dbReference type="Gene3D" id="1.20.140.10">
    <property type="entry name" value="Butyryl-CoA Dehydrogenase, subunit A, domain 3"/>
    <property type="match status" value="1"/>
</dbReference>
<dbReference type="HOGENOM" id="CLU_018204_10_0_11"/>
<dbReference type="eggNOG" id="COG1960">
    <property type="taxonomic scope" value="Bacteria"/>
</dbReference>
<evidence type="ECO:0000259" key="4">
    <source>
        <dbReference type="Pfam" id="PF02770"/>
    </source>
</evidence>
<comment type="caution">
    <text evidence="7">The sequence shown here is derived from an EMBL/GenBank/DDBJ whole genome shotgun (WGS) entry which is preliminary data.</text>
</comment>
<evidence type="ECO:0000313" key="8">
    <source>
        <dbReference type="Proteomes" id="UP000281594"/>
    </source>
</evidence>
<keyword evidence="1" id="KW-0285">Flavoprotein</keyword>
<keyword evidence="2" id="KW-0560">Oxidoreductase</keyword>
<dbReference type="SUPFAM" id="SSF47203">
    <property type="entry name" value="Acyl-CoA dehydrogenase C-terminal domain-like"/>
    <property type="match status" value="1"/>
</dbReference>
<protein>
    <submittedName>
        <fullName evidence="7">Acyl-CoA dehydrogenase type 2 domain-containing protein</fullName>
    </submittedName>
</protein>
<dbReference type="PIRSF" id="PIRSF016578">
    <property type="entry name" value="HsaA"/>
    <property type="match status" value="1"/>
</dbReference>
<dbReference type="PANTHER" id="PTHR48083:SF19">
    <property type="entry name" value="FLAVIN-DEPENDENT MONOOXYGENASE, OXYGENASE SUBUNIT HSAA"/>
    <property type="match status" value="1"/>
</dbReference>
<evidence type="ECO:0000259" key="6">
    <source>
        <dbReference type="Pfam" id="PF08028"/>
    </source>
</evidence>
<dbReference type="RefSeq" id="WP_020867310.1">
    <property type="nucleotide sequence ID" value="NC_022785.1"/>
</dbReference>
<comment type="similarity">
    <text evidence="3">Belongs to the HpaH/HsaA monooxygenase family.</text>
</comment>
<dbReference type="GO" id="GO:0050660">
    <property type="term" value="F:flavin adenine dinucleotide binding"/>
    <property type="evidence" value="ECO:0007669"/>
    <property type="project" value="InterPro"/>
</dbReference>
<dbReference type="InterPro" id="IPR013107">
    <property type="entry name" value="Acyl-CoA_DH_C"/>
</dbReference>
<dbReference type="InterPro" id="IPR006091">
    <property type="entry name" value="Acyl-CoA_Oxase/DH_mid-dom"/>
</dbReference>
<gene>
    <name evidence="7" type="ORF">D3C57_132075</name>
</gene>
<feature type="domain" description="Acyl-CoA oxidase/dehydrogenase middle" evidence="4">
    <location>
        <begin position="133"/>
        <end position="213"/>
    </location>
</feature>
<evidence type="ECO:0000313" key="7">
    <source>
        <dbReference type="EMBL" id="RLV73959.1"/>
    </source>
</evidence>